<evidence type="ECO:0000256" key="7">
    <source>
        <dbReference type="SAM" id="Phobius"/>
    </source>
</evidence>
<keyword evidence="3 5" id="KW-0378">Hydrolase</keyword>
<keyword evidence="4 5" id="KW-0720">Serine protease</keyword>
<dbReference type="PROSITE" id="PS00138">
    <property type="entry name" value="SUBTILASE_SER"/>
    <property type="match status" value="1"/>
</dbReference>
<dbReference type="InterPro" id="IPR023828">
    <property type="entry name" value="Peptidase_S8_Ser-AS"/>
</dbReference>
<organism evidence="10 11">
    <name type="scientific">Microbacterium oxydans</name>
    <dbReference type="NCBI Taxonomy" id="82380"/>
    <lineage>
        <taxon>Bacteria</taxon>
        <taxon>Bacillati</taxon>
        <taxon>Actinomycetota</taxon>
        <taxon>Actinomycetes</taxon>
        <taxon>Micrococcales</taxon>
        <taxon>Microbacteriaceae</taxon>
        <taxon>Microbacterium</taxon>
    </lineage>
</organism>
<feature type="active site" description="Charge relay system" evidence="5">
    <location>
        <position position="70"/>
    </location>
</feature>
<feature type="active site" description="Charge relay system" evidence="5">
    <location>
        <position position="109"/>
    </location>
</feature>
<dbReference type="PANTHER" id="PTHR43806">
    <property type="entry name" value="PEPTIDASE S8"/>
    <property type="match status" value="1"/>
</dbReference>
<dbReference type="SUPFAM" id="SSF52743">
    <property type="entry name" value="Subtilisin-like"/>
    <property type="match status" value="1"/>
</dbReference>
<keyword evidence="2 5" id="KW-0645">Protease</keyword>
<dbReference type="InterPro" id="IPR015500">
    <property type="entry name" value="Peptidase_S8_subtilisin-rel"/>
</dbReference>
<proteinExistence type="inferred from homology"/>
<dbReference type="InterPro" id="IPR000209">
    <property type="entry name" value="Peptidase_S8/S53_dom"/>
</dbReference>
<evidence type="ECO:0000256" key="5">
    <source>
        <dbReference type="PROSITE-ProRule" id="PRU01240"/>
    </source>
</evidence>
<keyword evidence="8" id="KW-0732">Signal</keyword>
<dbReference type="Proteomes" id="UP000274841">
    <property type="component" value="Chromosome"/>
</dbReference>
<evidence type="ECO:0000313" key="11">
    <source>
        <dbReference type="Proteomes" id="UP000274841"/>
    </source>
</evidence>
<feature type="domain" description="Peptidase S8/S53" evidence="9">
    <location>
        <begin position="61"/>
        <end position="321"/>
    </location>
</feature>
<name>A0A3S9WM63_9MICO</name>
<evidence type="ECO:0000256" key="1">
    <source>
        <dbReference type="ARBA" id="ARBA00011073"/>
    </source>
</evidence>
<evidence type="ECO:0000256" key="2">
    <source>
        <dbReference type="ARBA" id="ARBA00022670"/>
    </source>
</evidence>
<sequence>MTVRRTLRSAAAIVVVAASVLLIGATATPPPVPDDPADPVRASEYWLDGARIREAWQTTRGEGVTIAVIDTGIAKVPSVFGDAVVGGTDVSGTGTPDGRTPLGAVDGNHGSWVASLAAGRGAPDGTGMIGVAPEANLLSISVGFGAAAAVPFTEQVAKGMKWAVDNGADIINLSFTTNTLDWDESWDEAFLYAFQHDVVVVVAAGNRGSGTNIIGAPATIPGVLTVGGVDQTGTASIEASTQGITIGISAPSEGLIGVSADGTVTPWRGTSGAAPIVAGVAALIRSAHPEIKAIDVINRIIKTAIPVPDAVKPQDPLYGYGLVDATAAISANLPAVSENPMGDLAEWIRVFRRAQTEPETAAPVTPVDIPPLPAADAPTDPGSPLLPSADSLRYGTLPLIALTVPGILIALGVTAAARRIRSARISVRHTPDSEE</sequence>
<dbReference type="KEGG" id="moy:CVS54_02544"/>
<dbReference type="InterPro" id="IPR036852">
    <property type="entry name" value="Peptidase_S8/S53_dom_sf"/>
</dbReference>
<dbReference type="PROSITE" id="PS00137">
    <property type="entry name" value="SUBTILASE_HIS"/>
    <property type="match status" value="1"/>
</dbReference>
<evidence type="ECO:0000256" key="8">
    <source>
        <dbReference type="SAM" id="SignalP"/>
    </source>
</evidence>
<dbReference type="Gene3D" id="3.40.50.200">
    <property type="entry name" value="Peptidase S8/S53 domain"/>
    <property type="match status" value="1"/>
</dbReference>
<reference evidence="10 11" key="1">
    <citation type="submission" date="2018-08" db="EMBL/GenBank/DDBJ databases">
        <title>Microbacterium oxydans strain HG3.</title>
        <authorList>
            <person name="ORTET P."/>
        </authorList>
    </citation>
    <scope>NUCLEOTIDE SEQUENCE [LARGE SCALE GENOMIC DNA]</scope>
    <source>
        <strain evidence="10 11">HG3</strain>
    </source>
</reference>
<protein>
    <submittedName>
        <fullName evidence="10">Subtilisin DY</fullName>
        <ecNumber evidence="10">3.4.21.62</ecNumber>
    </submittedName>
</protein>
<evidence type="ECO:0000313" key="10">
    <source>
        <dbReference type="EMBL" id="AZS41196.1"/>
    </source>
</evidence>
<feature type="region of interest" description="Disordered" evidence="6">
    <location>
        <begin position="359"/>
        <end position="386"/>
    </location>
</feature>
<keyword evidence="7" id="KW-0812">Transmembrane</keyword>
<feature type="chain" id="PRO_5019171018" evidence="8">
    <location>
        <begin position="28"/>
        <end position="435"/>
    </location>
</feature>
<dbReference type="PROSITE" id="PS51892">
    <property type="entry name" value="SUBTILASE"/>
    <property type="match status" value="1"/>
</dbReference>
<dbReference type="GO" id="GO:0004252">
    <property type="term" value="F:serine-type endopeptidase activity"/>
    <property type="evidence" value="ECO:0007669"/>
    <property type="project" value="UniProtKB-UniRule"/>
</dbReference>
<dbReference type="InterPro" id="IPR022398">
    <property type="entry name" value="Peptidase_S8_His-AS"/>
</dbReference>
<comment type="similarity">
    <text evidence="1 5">Belongs to the peptidase S8 family.</text>
</comment>
<dbReference type="EMBL" id="CP031422">
    <property type="protein sequence ID" value="AZS41196.1"/>
    <property type="molecule type" value="Genomic_DNA"/>
</dbReference>
<evidence type="ECO:0000256" key="4">
    <source>
        <dbReference type="ARBA" id="ARBA00022825"/>
    </source>
</evidence>
<dbReference type="RefSeq" id="WP_127012413.1">
    <property type="nucleotide sequence ID" value="NZ_CP031422.1"/>
</dbReference>
<dbReference type="EC" id="3.4.21.62" evidence="10"/>
<evidence type="ECO:0000256" key="6">
    <source>
        <dbReference type="SAM" id="MobiDB-lite"/>
    </source>
</evidence>
<dbReference type="Pfam" id="PF00082">
    <property type="entry name" value="Peptidase_S8"/>
    <property type="match status" value="1"/>
</dbReference>
<dbReference type="GO" id="GO:0006508">
    <property type="term" value="P:proteolysis"/>
    <property type="evidence" value="ECO:0007669"/>
    <property type="project" value="UniProtKB-KW"/>
</dbReference>
<keyword evidence="7" id="KW-1133">Transmembrane helix</keyword>
<keyword evidence="7" id="KW-0472">Membrane</keyword>
<dbReference type="PANTHER" id="PTHR43806:SF11">
    <property type="entry name" value="CEREVISIN-RELATED"/>
    <property type="match status" value="1"/>
</dbReference>
<feature type="transmembrane region" description="Helical" evidence="7">
    <location>
        <begin position="397"/>
        <end position="417"/>
    </location>
</feature>
<feature type="signal peptide" evidence="8">
    <location>
        <begin position="1"/>
        <end position="27"/>
    </location>
</feature>
<gene>
    <name evidence="10" type="primary">apr</name>
    <name evidence="10" type="ORF">CVS54_02544</name>
</gene>
<evidence type="ECO:0000256" key="3">
    <source>
        <dbReference type="ARBA" id="ARBA00022801"/>
    </source>
</evidence>
<feature type="active site" description="Charge relay system" evidence="5">
    <location>
        <position position="271"/>
    </location>
</feature>
<accession>A0A3S9WM63</accession>
<dbReference type="AlphaFoldDB" id="A0A3S9WM63"/>
<dbReference type="PRINTS" id="PR00723">
    <property type="entry name" value="SUBTILISIN"/>
</dbReference>
<dbReference type="InterPro" id="IPR050131">
    <property type="entry name" value="Peptidase_S8_subtilisin-like"/>
</dbReference>
<dbReference type="CDD" id="cd00306">
    <property type="entry name" value="Peptidases_S8_S53"/>
    <property type="match status" value="1"/>
</dbReference>
<evidence type="ECO:0000259" key="9">
    <source>
        <dbReference type="Pfam" id="PF00082"/>
    </source>
</evidence>